<accession>A0A0E9ULG9</accession>
<evidence type="ECO:0000313" key="1">
    <source>
        <dbReference type="EMBL" id="JAH66586.1"/>
    </source>
</evidence>
<organism evidence="1">
    <name type="scientific">Anguilla anguilla</name>
    <name type="common">European freshwater eel</name>
    <name type="synonym">Muraena anguilla</name>
    <dbReference type="NCBI Taxonomy" id="7936"/>
    <lineage>
        <taxon>Eukaryota</taxon>
        <taxon>Metazoa</taxon>
        <taxon>Chordata</taxon>
        <taxon>Craniata</taxon>
        <taxon>Vertebrata</taxon>
        <taxon>Euteleostomi</taxon>
        <taxon>Actinopterygii</taxon>
        <taxon>Neopterygii</taxon>
        <taxon>Teleostei</taxon>
        <taxon>Anguilliformes</taxon>
        <taxon>Anguillidae</taxon>
        <taxon>Anguilla</taxon>
    </lineage>
</organism>
<dbReference type="AlphaFoldDB" id="A0A0E9ULG9"/>
<name>A0A0E9ULG9_ANGAN</name>
<sequence length="37" mass="4135">MWEPGLCRLPRVGGQTASCVRRGCWVLTMQQVPTMEG</sequence>
<reference evidence="1" key="2">
    <citation type="journal article" date="2015" name="Fish Shellfish Immunol.">
        <title>Early steps in the European eel (Anguilla anguilla)-Vibrio vulnificus interaction in the gills: Role of the RtxA13 toxin.</title>
        <authorList>
            <person name="Callol A."/>
            <person name="Pajuelo D."/>
            <person name="Ebbesson L."/>
            <person name="Teles M."/>
            <person name="MacKenzie S."/>
            <person name="Amaro C."/>
        </authorList>
    </citation>
    <scope>NUCLEOTIDE SEQUENCE</scope>
</reference>
<reference evidence="1" key="1">
    <citation type="submission" date="2014-11" db="EMBL/GenBank/DDBJ databases">
        <authorList>
            <person name="Amaro Gonzalez C."/>
        </authorList>
    </citation>
    <scope>NUCLEOTIDE SEQUENCE</scope>
</reference>
<proteinExistence type="predicted"/>
<protein>
    <submittedName>
        <fullName evidence="1">Uncharacterized protein</fullName>
    </submittedName>
</protein>
<dbReference type="EMBL" id="GBXM01041991">
    <property type="protein sequence ID" value="JAH66586.1"/>
    <property type="molecule type" value="Transcribed_RNA"/>
</dbReference>